<feature type="repeat" description="WD" evidence="3">
    <location>
        <begin position="1317"/>
        <end position="1360"/>
    </location>
</feature>
<feature type="repeat" description="WD" evidence="3">
    <location>
        <begin position="886"/>
        <end position="922"/>
    </location>
</feature>
<dbReference type="PANTHER" id="PTHR19879">
    <property type="entry name" value="TRANSCRIPTION INITIATION FACTOR TFIID"/>
    <property type="match status" value="1"/>
</dbReference>
<feature type="repeat" description="WD" evidence="3">
    <location>
        <begin position="1145"/>
        <end position="1178"/>
    </location>
</feature>
<protein>
    <recommendedName>
        <fullName evidence="5">NACHT domain-containing protein</fullName>
    </recommendedName>
</protein>
<evidence type="ECO:0000256" key="4">
    <source>
        <dbReference type="SAM" id="MobiDB-lite"/>
    </source>
</evidence>
<gene>
    <name evidence="6" type="ORF">RDB_LOCUS11848</name>
</gene>
<evidence type="ECO:0000313" key="7">
    <source>
        <dbReference type="Proteomes" id="UP000663841"/>
    </source>
</evidence>
<dbReference type="PROSITE" id="PS50294">
    <property type="entry name" value="WD_REPEATS_REGION"/>
    <property type="match status" value="12"/>
</dbReference>
<proteinExistence type="predicted"/>
<dbReference type="InterPro" id="IPR007111">
    <property type="entry name" value="NACHT_NTPase"/>
</dbReference>
<sequence length="1514" mass="165850">MDSASLPSQPKGFSRARNYVKALGRKTKDKLRTFSQSTSTTPVDRTEADPSVIPPPSPYRVASVSGQGLSSIPSEVHQSEPALSTSLPAASTPQPEPQRVLLHTHSTGLRDKNNVISEGLRSGLQVLQGATGLFPPLQSAIATLISCMDLFETACKNHQGYDELVFELHGITAFLTQHLQDPRSAHMVRVITTISKIIDREVKLIEEQYNQKMGRQIIAVRENEDALLKHYRRITNLFHRLQIEVSMSAWSTAHEHLVITRLGNLNPAKLAPYDSTHGTEVSRRTCTQNTREKILRDLNLWSNDPDGKRIYWMNGMAGTGKTTIACTLAQALEARGHLGGSFFCSRTSPECRDANRIVPTIAYQLAQYSTPFRAALFKVLEGDPDVASRNITSQFERLLKDPLTECNEKLLGNLVVVIDALDECDSPSAVKLVLEVLLKFTPGLPIKFFVTSRPDPRIYDRMSQNTSSQDIMHLHEIEHSIVQADIERYLKAELSHMAPKEAQILQLSTLAGNLFIYAATAVRYIQPEDAFVDAEDRLGNLLSTQSRSRRKLAEIDGLYSAILTAALKNPKLELDEARRMQLVLWTVVCSREPLDVETLTALVGMGEKRHILAALKPLRSVLHVSETTGLVSTLHASFPDYIFSKDRANGFFCDSAARHLVLSARCFHIMSTGLRFNICNLPSSFIPDSEVIQLDEHVTANISAPLFYACQYWGDHFVLASVSDQLHQELSAFLSNHLLFWMEVLNLKNHLTTGLSVLSKTQKRVMTCNEYQDIRKSVADAHTFLTRTIATPILQSTPHIYISALQLCPRSSSVFANYAGRAHGLMVVSGTAMSRRENAPLAVWHTECGSNCFELFPDGTHIASGSSEGTVSVWDATNGMLVAGPTEPRGHSIHAIAVSPNNRLIVAGHEDGTVSVWDATNGLPVLGPLHGHVDSVLTVSFTPDNTRIVSGSRDRTICIWDAFTGVRITDPLEGHTDSIHSISVSPNGRYIVSSSADRSIRVWDSSTGALFSSLLGKHNGPVWSVKFSPDGARIVSGADDNTVLLWSVSDGQSISLQSVFEGHTEGVVSVDFSPDSKQIVSGSYDCTIRIWDVTEGDLISGPFERPMIGFQSVGFSPCGTWFFSGSSDGTVCLWDSSRKTVDDIPRGHNSSIESVHFSPDGTRVVSGSEDHTICVWNVCKGTLAVGPLKGHTAGVISVAFSPDGTRIVSGAYDRTVRIWDATDGKLLVGPCRAHQAWVTEVKFSPDGAFVVSCSDDGTICVWDAVNGVSVVGPFQRHTGGIFSVGYSPDGTRIVSGASDGTICISDSTTGELLLGPYQGHSDWISSVSFSPNGELIVSGAGGKDRTICIWNTRNDQLVRGPLRGHEGGVLAVSFSPDGKTIASSSDDRTIRVWDSKTGDLLIGPLKAHTQSVRSVHSSPDGTKLASGSRDQTLRIHDLEYRSNHSDALNGIWEISDDGWFKNEESQLLFWAPPELRRSFPRPYNPVTIGPEGSLQVDYSRLRLGEEWRECYKHN</sequence>
<dbReference type="CDD" id="cd00200">
    <property type="entry name" value="WD40"/>
    <property type="match status" value="2"/>
</dbReference>
<feature type="repeat" description="WD" evidence="3">
    <location>
        <begin position="1405"/>
        <end position="1439"/>
    </location>
</feature>
<feature type="repeat" description="WD" evidence="3">
    <location>
        <begin position="1231"/>
        <end position="1263"/>
    </location>
</feature>
<dbReference type="SUPFAM" id="SSF50978">
    <property type="entry name" value="WD40 repeat-like"/>
    <property type="match status" value="1"/>
</dbReference>
<accession>A0A8H2WQI8</accession>
<keyword evidence="2" id="KW-0677">Repeat</keyword>
<dbReference type="InterPro" id="IPR015943">
    <property type="entry name" value="WD40/YVTN_repeat-like_dom_sf"/>
</dbReference>
<dbReference type="EMBL" id="CAJMWW010000033">
    <property type="protein sequence ID" value="CAE6404064.1"/>
    <property type="molecule type" value="Genomic_DNA"/>
</dbReference>
<feature type="repeat" description="WD" evidence="3">
    <location>
        <begin position="972"/>
        <end position="1013"/>
    </location>
</feature>
<feature type="compositionally biased region" description="Polar residues" evidence="4">
    <location>
        <begin position="33"/>
        <end position="43"/>
    </location>
</feature>
<dbReference type="Proteomes" id="UP000663841">
    <property type="component" value="Unassembled WGS sequence"/>
</dbReference>
<feature type="repeat" description="WD" evidence="3">
    <location>
        <begin position="1362"/>
        <end position="1403"/>
    </location>
</feature>
<dbReference type="Pfam" id="PF24883">
    <property type="entry name" value="NPHP3_N"/>
    <property type="match status" value="1"/>
</dbReference>
<feature type="repeat" description="WD" evidence="3">
    <location>
        <begin position="1060"/>
        <end position="1101"/>
    </location>
</feature>
<feature type="repeat" description="WD" evidence="3">
    <location>
        <begin position="1112"/>
        <end position="1135"/>
    </location>
</feature>
<feature type="repeat" description="WD" evidence="3">
    <location>
        <begin position="1188"/>
        <end position="1229"/>
    </location>
</feature>
<reference evidence="6" key="1">
    <citation type="submission" date="2021-01" db="EMBL/GenBank/DDBJ databases">
        <authorList>
            <person name="Kaushik A."/>
        </authorList>
    </citation>
    <scope>NUCLEOTIDE SEQUENCE</scope>
    <source>
        <strain evidence="6">AG3-T5</strain>
    </source>
</reference>
<dbReference type="SUPFAM" id="SSF50998">
    <property type="entry name" value="Quinoprotein alcohol dehydrogenase-like"/>
    <property type="match status" value="1"/>
</dbReference>
<dbReference type="SMART" id="SM00320">
    <property type="entry name" value="WD40"/>
    <property type="match status" value="14"/>
</dbReference>
<evidence type="ECO:0000313" key="6">
    <source>
        <dbReference type="EMBL" id="CAE6404064.1"/>
    </source>
</evidence>
<feature type="repeat" description="WD" evidence="3">
    <location>
        <begin position="1015"/>
        <end position="1056"/>
    </location>
</feature>
<dbReference type="InterPro" id="IPR036322">
    <property type="entry name" value="WD40_repeat_dom_sf"/>
</dbReference>
<organism evidence="6 7">
    <name type="scientific">Rhizoctonia solani</name>
    <dbReference type="NCBI Taxonomy" id="456999"/>
    <lineage>
        <taxon>Eukaryota</taxon>
        <taxon>Fungi</taxon>
        <taxon>Dikarya</taxon>
        <taxon>Basidiomycota</taxon>
        <taxon>Agaricomycotina</taxon>
        <taxon>Agaricomycetes</taxon>
        <taxon>Cantharellales</taxon>
        <taxon>Ceratobasidiaceae</taxon>
        <taxon>Rhizoctonia</taxon>
    </lineage>
</organism>
<dbReference type="InterPro" id="IPR019775">
    <property type="entry name" value="WD40_repeat_CS"/>
</dbReference>
<dbReference type="PANTHER" id="PTHR19879:SF9">
    <property type="entry name" value="TRANSCRIPTION INITIATION FACTOR TFIID SUBUNIT 5"/>
    <property type="match status" value="1"/>
</dbReference>
<dbReference type="SUPFAM" id="SSF52540">
    <property type="entry name" value="P-loop containing nucleoside triphosphate hydrolases"/>
    <property type="match status" value="1"/>
</dbReference>
<dbReference type="InterPro" id="IPR001680">
    <property type="entry name" value="WD40_rpt"/>
</dbReference>
<feature type="domain" description="NACHT" evidence="5">
    <location>
        <begin position="309"/>
        <end position="455"/>
    </location>
</feature>
<dbReference type="Gene3D" id="3.40.50.300">
    <property type="entry name" value="P-loop containing nucleotide triphosphate hydrolases"/>
    <property type="match status" value="1"/>
</dbReference>
<name>A0A8H2WQI8_9AGAM</name>
<dbReference type="Gene3D" id="2.130.10.10">
    <property type="entry name" value="YVTN repeat-like/Quinoprotein amine dehydrogenase"/>
    <property type="match status" value="5"/>
</dbReference>
<keyword evidence="1 3" id="KW-0853">WD repeat</keyword>
<evidence type="ECO:0000259" key="5">
    <source>
        <dbReference type="PROSITE" id="PS50837"/>
    </source>
</evidence>
<feature type="repeat" description="WD" evidence="3">
    <location>
        <begin position="1274"/>
        <end position="1315"/>
    </location>
</feature>
<dbReference type="PRINTS" id="PR00320">
    <property type="entry name" value="GPROTEINBRPT"/>
</dbReference>
<dbReference type="InterPro" id="IPR020472">
    <property type="entry name" value="WD40_PAC1"/>
</dbReference>
<dbReference type="InterPro" id="IPR027417">
    <property type="entry name" value="P-loop_NTPase"/>
</dbReference>
<dbReference type="PROSITE" id="PS50837">
    <property type="entry name" value="NACHT"/>
    <property type="match status" value="1"/>
</dbReference>
<evidence type="ECO:0000256" key="1">
    <source>
        <dbReference type="ARBA" id="ARBA00022574"/>
    </source>
</evidence>
<feature type="repeat" description="WD" evidence="3">
    <location>
        <begin position="929"/>
        <end position="970"/>
    </location>
</feature>
<dbReference type="InterPro" id="IPR056884">
    <property type="entry name" value="NPHP3-like_N"/>
</dbReference>
<dbReference type="Pfam" id="PF00400">
    <property type="entry name" value="WD40"/>
    <property type="match status" value="14"/>
</dbReference>
<comment type="caution">
    <text evidence="6">The sequence shown here is derived from an EMBL/GenBank/DDBJ whole genome shotgun (WGS) entry which is preliminary data.</text>
</comment>
<feature type="region of interest" description="Disordered" evidence="4">
    <location>
        <begin position="1"/>
        <end position="96"/>
    </location>
</feature>
<dbReference type="InterPro" id="IPR011047">
    <property type="entry name" value="Quinoprotein_ADH-like_sf"/>
</dbReference>
<feature type="compositionally biased region" description="Polar residues" evidence="4">
    <location>
        <begin position="64"/>
        <end position="73"/>
    </location>
</feature>
<feature type="repeat" description="WD" evidence="3">
    <location>
        <begin position="857"/>
        <end position="884"/>
    </location>
</feature>
<evidence type="ECO:0000256" key="3">
    <source>
        <dbReference type="PROSITE-ProRule" id="PRU00221"/>
    </source>
</evidence>
<dbReference type="PROSITE" id="PS50082">
    <property type="entry name" value="WD_REPEATS_2"/>
    <property type="match status" value="14"/>
</dbReference>
<dbReference type="PROSITE" id="PS00678">
    <property type="entry name" value="WD_REPEATS_1"/>
    <property type="match status" value="7"/>
</dbReference>
<evidence type="ECO:0000256" key="2">
    <source>
        <dbReference type="ARBA" id="ARBA00022737"/>
    </source>
</evidence>
<feature type="compositionally biased region" description="Polar residues" evidence="4">
    <location>
        <begin position="81"/>
        <end position="93"/>
    </location>
</feature>